<accession>A0A0M4LS53</accession>
<evidence type="ECO:0000313" key="2">
    <source>
        <dbReference type="Proteomes" id="UP000057213"/>
    </source>
</evidence>
<proteinExistence type="predicted"/>
<sequence length="37" mass="4416">MRYLLPVCEAFCLFFCVARQEKVVWAVKKQKKRLNVA</sequence>
<organism evidence="1 2">
    <name type="scientific">Bartonella ancashensis</name>
    <dbReference type="NCBI Taxonomy" id="1318743"/>
    <lineage>
        <taxon>Bacteria</taxon>
        <taxon>Pseudomonadati</taxon>
        <taxon>Pseudomonadota</taxon>
        <taxon>Alphaproteobacteria</taxon>
        <taxon>Hyphomicrobiales</taxon>
        <taxon>Bartonellaceae</taxon>
        <taxon>Bartonella</taxon>
    </lineage>
</organism>
<name>A0A0M4LS53_9HYPH</name>
<gene>
    <name evidence="1" type="ORF">PU02_0383</name>
</gene>
<dbReference type="EMBL" id="CP010401">
    <property type="protein sequence ID" value="ALE03197.1"/>
    <property type="molecule type" value="Genomic_DNA"/>
</dbReference>
<protein>
    <submittedName>
        <fullName evidence="1">Uncharacterized protein</fullName>
    </submittedName>
</protein>
<keyword evidence="2" id="KW-1185">Reference proteome</keyword>
<dbReference type="AlphaFoldDB" id="A0A0M4LS53"/>
<reference evidence="1 2" key="1">
    <citation type="journal article" date="2015" name="Genome Announc.">
        <title>Complete Genome Sequence of Bartonella ancashensis Strain 20.00, Isolated from the Blood of a Patient with Verruga Peruana.</title>
        <authorList>
            <person name="Hang J."/>
            <person name="Mullins K.E."/>
            <person name="Clifford R.J."/>
            <person name="Onmus-Leone F."/>
            <person name="Yang Y."/>
            <person name="Jiang J."/>
            <person name="Leguia M."/>
            <person name="Kasper M.R."/>
            <person name="Maguina C."/>
            <person name="Lesho E.P."/>
            <person name="Jarman R.G."/>
            <person name="Richards A.L."/>
            <person name="Blazes D."/>
        </authorList>
    </citation>
    <scope>NUCLEOTIDE SEQUENCE [LARGE SCALE GENOMIC DNA]</scope>
    <source>
        <strain evidence="1 2">20.00</strain>
    </source>
</reference>
<dbReference type="Proteomes" id="UP000057213">
    <property type="component" value="Chromosome"/>
</dbReference>
<dbReference type="KEGG" id="banc:PU02_0383"/>
<dbReference type="PATRIC" id="fig|1318743.3.peg.394"/>
<evidence type="ECO:0000313" key="1">
    <source>
        <dbReference type="EMBL" id="ALE03197.1"/>
    </source>
</evidence>